<evidence type="ECO:0000313" key="5">
    <source>
        <dbReference type="Proteomes" id="UP000018936"/>
    </source>
</evidence>
<evidence type="ECO:0000259" key="3">
    <source>
        <dbReference type="Pfam" id="PF26573"/>
    </source>
</evidence>
<evidence type="ECO:0000256" key="2">
    <source>
        <dbReference type="ARBA" id="ARBA00023006"/>
    </source>
</evidence>
<dbReference type="OrthoDB" id="75419at2759"/>
<comment type="similarity">
    <text evidence="1">Belongs to the EPG5 family.</text>
</comment>
<feature type="non-terminal residue" evidence="4">
    <location>
        <position position="1"/>
    </location>
</feature>
<reference evidence="4 5" key="1">
    <citation type="journal article" date="2013" name="Proc. Natl. Acad. Sci. U.S.A.">
        <title>The king cobra genome reveals dynamic gene evolution and adaptation in the snake venom system.</title>
        <authorList>
            <person name="Vonk F.J."/>
            <person name="Casewell N.R."/>
            <person name="Henkel C.V."/>
            <person name="Heimberg A.M."/>
            <person name="Jansen H.J."/>
            <person name="McCleary R.J."/>
            <person name="Kerkkamp H.M."/>
            <person name="Vos R.A."/>
            <person name="Guerreiro I."/>
            <person name="Calvete J.J."/>
            <person name="Wuster W."/>
            <person name="Woods A.E."/>
            <person name="Logan J.M."/>
            <person name="Harrison R.A."/>
            <person name="Castoe T.A."/>
            <person name="de Koning A.P."/>
            <person name="Pollock D.D."/>
            <person name="Yandell M."/>
            <person name="Calderon D."/>
            <person name="Renjifo C."/>
            <person name="Currier R.B."/>
            <person name="Salgado D."/>
            <person name="Pla D."/>
            <person name="Sanz L."/>
            <person name="Hyder A.S."/>
            <person name="Ribeiro J.M."/>
            <person name="Arntzen J.W."/>
            <person name="van den Thillart G.E."/>
            <person name="Boetzer M."/>
            <person name="Pirovano W."/>
            <person name="Dirks R.P."/>
            <person name="Spaink H.P."/>
            <person name="Duboule D."/>
            <person name="McGlinn E."/>
            <person name="Kini R.M."/>
            <person name="Richardson M.K."/>
        </authorList>
    </citation>
    <scope>NUCLEOTIDE SEQUENCE</scope>
    <source>
        <tissue evidence="4">Blood</tissue>
    </source>
</reference>
<keyword evidence="2" id="KW-0072">Autophagy</keyword>
<dbReference type="EMBL" id="AZIM01011622">
    <property type="protein sequence ID" value="ETE56856.1"/>
    <property type="molecule type" value="Genomic_DNA"/>
</dbReference>
<dbReference type="InterPro" id="IPR058750">
    <property type="entry name" value="TPR_Epg5"/>
</dbReference>
<dbReference type="PANTHER" id="PTHR31139:SF4">
    <property type="entry name" value="ECTOPIC P GRANULES PROTEIN 5 HOMOLOG"/>
    <property type="match status" value="1"/>
</dbReference>
<feature type="domain" description="Epg5-like TPR" evidence="3">
    <location>
        <begin position="76"/>
        <end position="153"/>
    </location>
</feature>
<dbReference type="Proteomes" id="UP000018936">
    <property type="component" value="Unassembled WGS sequence"/>
</dbReference>
<dbReference type="AlphaFoldDB" id="V8N4M8"/>
<dbReference type="InterPro" id="IPR051436">
    <property type="entry name" value="Autophagy-related_EPG5"/>
</dbReference>
<comment type="caution">
    <text evidence="4">The sequence shown here is derived from an EMBL/GenBank/DDBJ whole genome shotgun (WGS) entry which is preliminary data.</text>
</comment>
<dbReference type="Pfam" id="PF26573">
    <property type="entry name" value="TPR_Epg5_2"/>
    <property type="match status" value="1"/>
</dbReference>
<evidence type="ECO:0000256" key="1">
    <source>
        <dbReference type="ARBA" id="ARBA00010948"/>
    </source>
</evidence>
<proteinExistence type="inferred from homology"/>
<organism evidence="4 5">
    <name type="scientific">Ophiophagus hannah</name>
    <name type="common">King cobra</name>
    <name type="synonym">Naja hannah</name>
    <dbReference type="NCBI Taxonomy" id="8665"/>
    <lineage>
        <taxon>Eukaryota</taxon>
        <taxon>Metazoa</taxon>
        <taxon>Chordata</taxon>
        <taxon>Craniata</taxon>
        <taxon>Vertebrata</taxon>
        <taxon>Euteleostomi</taxon>
        <taxon>Lepidosauria</taxon>
        <taxon>Squamata</taxon>
        <taxon>Bifurcata</taxon>
        <taxon>Unidentata</taxon>
        <taxon>Episquamata</taxon>
        <taxon>Toxicofera</taxon>
        <taxon>Serpentes</taxon>
        <taxon>Colubroidea</taxon>
        <taxon>Elapidae</taxon>
        <taxon>Elapinae</taxon>
        <taxon>Ophiophagus</taxon>
    </lineage>
</organism>
<gene>
    <name evidence="4" type="primary">Epg5</name>
    <name evidence="4" type="ORF">L345_17432</name>
</gene>
<sequence length="157" mass="17849">LWKDSVRRQLCLNPHVFSFPQISQNALGYHSDKGLLSSLVSWIVAGNITPSFIEGNANSTQIWFAWSVLNMESIFEEDSQLRRVVVRELVTNSVSPDQALKKAQAQLKLPIVPSLQRLLIYRWAHQALSTPVDHPLLPLICQKFFLLYLQRPGLQDG</sequence>
<keyword evidence="5" id="KW-1185">Reference proteome</keyword>
<dbReference type="GO" id="GO:0005737">
    <property type="term" value="C:cytoplasm"/>
    <property type="evidence" value="ECO:0007669"/>
    <property type="project" value="TreeGrafter"/>
</dbReference>
<dbReference type="PANTHER" id="PTHR31139">
    <property type="entry name" value="ECTOPIC P GRANULES PROTEIN 5 HOMOLOG"/>
    <property type="match status" value="1"/>
</dbReference>
<accession>V8N4M8</accession>
<evidence type="ECO:0000313" key="4">
    <source>
        <dbReference type="EMBL" id="ETE56856.1"/>
    </source>
</evidence>
<dbReference type="GO" id="GO:0097352">
    <property type="term" value="P:autophagosome maturation"/>
    <property type="evidence" value="ECO:0007669"/>
    <property type="project" value="TreeGrafter"/>
</dbReference>
<name>V8N4M8_OPHHA</name>
<protein>
    <submittedName>
        <fullName evidence="4">Ectopic P granules protein 5-like protein</fullName>
    </submittedName>
</protein>